<keyword evidence="4" id="KW-1185">Reference proteome</keyword>
<sequence length="128" mass="12715">MKKMTLWFGSIALASAAAVAHAKADAQTPGSVPAAATTPQDLATSSSTQDVAAAPAASESDISPLAANRAQPADAAQYYSRAQVGDEPAQTTGAAMSGADSYGASLYGSSAAGQRRTAALMPRTADKP</sequence>
<organism evidence="3 4">
    <name type="scientific">Robbsia betulipollinis</name>
    <dbReference type="NCBI Taxonomy" id="2981849"/>
    <lineage>
        <taxon>Bacteria</taxon>
        <taxon>Pseudomonadati</taxon>
        <taxon>Pseudomonadota</taxon>
        <taxon>Betaproteobacteria</taxon>
        <taxon>Burkholderiales</taxon>
        <taxon>Burkholderiaceae</taxon>
        <taxon>Robbsia</taxon>
    </lineage>
</organism>
<evidence type="ECO:0000256" key="2">
    <source>
        <dbReference type="SAM" id="SignalP"/>
    </source>
</evidence>
<evidence type="ECO:0000313" key="4">
    <source>
        <dbReference type="Proteomes" id="UP001082899"/>
    </source>
</evidence>
<dbReference type="EMBL" id="JAPMXC010000005">
    <property type="protein sequence ID" value="MCY0388665.1"/>
    <property type="molecule type" value="Genomic_DNA"/>
</dbReference>
<dbReference type="RefSeq" id="WP_267848547.1">
    <property type="nucleotide sequence ID" value="NZ_JAPMXC010000005.1"/>
</dbReference>
<accession>A0ABT3ZR17</accession>
<protein>
    <submittedName>
        <fullName evidence="3">Uncharacterized protein</fullName>
    </submittedName>
</protein>
<feature type="region of interest" description="Disordered" evidence="1">
    <location>
        <begin position="22"/>
        <end position="97"/>
    </location>
</feature>
<feature type="compositionally biased region" description="Low complexity" evidence="1">
    <location>
        <begin position="66"/>
        <end position="76"/>
    </location>
</feature>
<evidence type="ECO:0000313" key="3">
    <source>
        <dbReference type="EMBL" id="MCY0388665.1"/>
    </source>
</evidence>
<keyword evidence="2" id="KW-0732">Signal</keyword>
<gene>
    <name evidence="3" type="ORF">OVY01_15900</name>
</gene>
<evidence type="ECO:0000256" key="1">
    <source>
        <dbReference type="SAM" id="MobiDB-lite"/>
    </source>
</evidence>
<proteinExistence type="predicted"/>
<reference evidence="3" key="1">
    <citation type="submission" date="2022-11" db="EMBL/GenBank/DDBJ databases">
        <title>Robbsia betulipollinis sp. nov., isolated from pollen of birch (Betula pendula).</title>
        <authorList>
            <person name="Shi H."/>
            <person name="Ambika Manirajan B."/>
            <person name="Ratering S."/>
            <person name="Geissler-Plaum R."/>
            <person name="Schnell S."/>
        </authorList>
    </citation>
    <scope>NUCLEOTIDE SEQUENCE</scope>
    <source>
        <strain evidence="3">Bb-Pol-6</strain>
    </source>
</reference>
<comment type="caution">
    <text evidence="3">The sequence shown here is derived from an EMBL/GenBank/DDBJ whole genome shotgun (WGS) entry which is preliminary data.</text>
</comment>
<dbReference type="Proteomes" id="UP001082899">
    <property type="component" value="Unassembled WGS sequence"/>
</dbReference>
<feature type="signal peptide" evidence="2">
    <location>
        <begin position="1"/>
        <end position="22"/>
    </location>
</feature>
<feature type="compositionally biased region" description="Polar residues" evidence="1">
    <location>
        <begin position="37"/>
        <end position="50"/>
    </location>
</feature>
<feature type="chain" id="PRO_5045839915" evidence="2">
    <location>
        <begin position="23"/>
        <end position="128"/>
    </location>
</feature>
<name>A0ABT3ZR17_9BURK</name>